<evidence type="ECO:0000313" key="6">
    <source>
        <dbReference type="EMBL" id="AOW98107.1"/>
    </source>
</evidence>
<sequence>MTSDTLFLTPRTSNSKPNFANATGNAQFTNYSQAPAGTLTNAQVETLVKGGIATAIADAKSSFINDPAFSQLFSQSTVVGTEGAFQGSANSRTEVVGNFSVRANQKFSFNFSAALELNAKEIENSNREYSEAKSGTFFFLLNTDQMNQPKIIDLFAISGDLISSRRIGDIDFGFSRNITLNSPTKSFDINGNNGIDFAKGSVTGSYQQTFSRNTNLTLVEINQSAVKLLGDTLIDNLGNDVRYGTIWNDELRGTNSNDKIYGSLGNDSLYGFDGNDILEAGQGDDKLYGNSGSDKLHGSFGNDTLKGGSGKDMMYGGSGQDMMYGGTGNDTMYGGIDDDTIQGGSGNDFIAGDADHQNNNVSVYRGHQYLLTSVAGTWDEAQAEAKRLGGNLVTINDAAEQRWLFNKFGSKELFWIGLTDSSREGNWKWVSGESASYRNWSPGEPNNSTIYGSQPEGEDYAVMGWGDRAWNDLSDRDPWHNNLRGVIEINQPSTKDTIIGGDDIITGGRGSDTLVGGSGADKFVFKRNESLLTGEFDVIKDFEVGVDKFEFQGWGNNINASRWFNNEISQRGIIDTQDGALFRSDYGGTVLFKDVSVVDLSYSDFSFA</sequence>
<dbReference type="InterPro" id="IPR001304">
    <property type="entry name" value="C-type_lectin-like"/>
</dbReference>
<evidence type="ECO:0000256" key="4">
    <source>
        <dbReference type="ARBA" id="ARBA00022737"/>
    </source>
</evidence>
<dbReference type="PANTHER" id="PTHR38340:SF1">
    <property type="entry name" value="S-LAYER PROTEIN"/>
    <property type="match status" value="1"/>
</dbReference>
<dbReference type="SUPFAM" id="SSF51120">
    <property type="entry name" value="beta-Roll"/>
    <property type="match status" value="2"/>
</dbReference>
<dbReference type="RefSeq" id="WP_070390629.1">
    <property type="nucleotide sequence ID" value="NZ_CP017599.1"/>
</dbReference>
<dbReference type="SMART" id="SM00034">
    <property type="entry name" value="CLECT"/>
    <property type="match status" value="1"/>
</dbReference>
<protein>
    <recommendedName>
        <fullName evidence="5">C-type lectin domain-containing protein</fullName>
    </recommendedName>
</protein>
<dbReference type="GO" id="GO:0005615">
    <property type="term" value="C:extracellular space"/>
    <property type="evidence" value="ECO:0007669"/>
    <property type="project" value="InterPro"/>
</dbReference>
<evidence type="ECO:0000313" key="7">
    <source>
        <dbReference type="Proteomes" id="UP000177870"/>
    </source>
</evidence>
<dbReference type="PROSITE" id="PS00330">
    <property type="entry name" value="HEMOLYSIN_CALCIUM"/>
    <property type="match status" value="2"/>
</dbReference>
<dbReference type="InterPro" id="IPR018511">
    <property type="entry name" value="Hemolysin-typ_Ca-bd_CS"/>
</dbReference>
<dbReference type="Pfam" id="PF08548">
    <property type="entry name" value="Peptidase_M10_C"/>
    <property type="match status" value="1"/>
</dbReference>
<dbReference type="InterPro" id="IPR016187">
    <property type="entry name" value="CTDL_fold"/>
</dbReference>
<dbReference type="InterPro" id="IPR013858">
    <property type="entry name" value="Peptidase_M10B_C"/>
</dbReference>
<dbReference type="InterPro" id="IPR011049">
    <property type="entry name" value="Serralysin-like_metalloprot_C"/>
</dbReference>
<dbReference type="CDD" id="cd03603">
    <property type="entry name" value="CLECT_VCBS"/>
    <property type="match status" value="1"/>
</dbReference>
<dbReference type="KEGG" id="mpro:BJP34_00465"/>
<dbReference type="InterPro" id="IPR050557">
    <property type="entry name" value="RTX_toxin/Mannuronan_C5-epim"/>
</dbReference>
<gene>
    <name evidence="6" type="ORF">BJP34_00465</name>
</gene>
<dbReference type="OrthoDB" id="1818597at2"/>
<comment type="subcellular location">
    <subcellularLocation>
        <location evidence="2">Secreted</location>
    </subcellularLocation>
</comment>
<dbReference type="EMBL" id="CP017599">
    <property type="protein sequence ID" value="AOW98107.1"/>
    <property type="molecule type" value="Genomic_DNA"/>
</dbReference>
<evidence type="ECO:0000256" key="3">
    <source>
        <dbReference type="ARBA" id="ARBA00022525"/>
    </source>
</evidence>
<feature type="domain" description="C-type lectin" evidence="5">
    <location>
        <begin position="364"/>
        <end position="472"/>
    </location>
</feature>
<dbReference type="AlphaFoldDB" id="A0A1D8TKE7"/>
<dbReference type="InterPro" id="IPR034007">
    <property type="entry name" value="CTLD_bac"/>
</dbReference>
<dbReference type="PRINTS" id="PR00313">
    <property type="entry name" value="CABNDNGRPT"/>
</dbReference>
<dbReference type="Gene3D" id="2.150.10.10">
    <property type="entry name" value="Serralysin-like metalloprotease, C-terminal"/>
    <property type="match status" value="3"/>
</dbReference>
<accession>A0A1D8TKE7</accession>
<evidence type="ECO:0000259" key="5">
    <source>
        <dbReference type="PROSITE" id="PS50041"/>
    </source>
</evidence>
<dbReference type="Pfam" id="PF00353">
    <property type="entry name" value="HemolysinCabind"/>
    <property type="match status" value="3"/>
</dbReference>
<dbReference type="Pfam" id="PF00059">
    <property type="entry name" value="Lectin_C"/>
    <property type="match status" value="1"/>
</dbReference>
<name>A0A1D8TKE7_9CYAN</name>
<dbReference type="GO" id="GO:0005509">
    <property type="term" value="F:calcium ion binding"/>
    <property type="evidence" value="ECO:0007669"/>
    <property type="project" value="InterPro"/>
</dbReference>
<evidence type="ECO:0000256" key="1">
    <source>
        <dbReference type="ARBA" id="ARBA00001913"/>
    </source>
</evidence>
<proteinExistence type="predicted"/>
<reference evidence="7" key="1">
    <citation type="submission" date="2016-10" db="EMBL/GenBank/DDBJ databases">
        <title>Comparative genomics uncovers the prolific and rare metabolic potential of the cyanobacterial genus Moorea.</title>
        <authorList>
            <person name="Leao T."/>
            <person name="Castelao G."/>
            <person name="Korobeynikov A."/>
            <person name="Monroe E.A."/>
            <person name="Podell S."/>
            <person name="Glukhov E."/>
            <person name="Allen E."/>
            <person name="Gerwick W.H."/>
            <person name="Gerwick L."/>
        </authorList>
    </citation>
    <scope>NUCLEOTIDE SEQUENCE [LARGE SCALE GENOMIC DNA]</scope>
    <source>
        <strain evidence="7">PAL-8-15-08-1</strain>
    </source>
</reference>
<dbReference type="PANTHER" id="PTHR38340">
    <property type="entry name" value="S-LAYER PROTEIN"/>
    <property type="match status" value="1"/>
</dbReference>
<dbReference type="SUPFAM" id="SSF56436">
    <property type="entry name" value="C-type lectin-like"/>
    <property type="match status" value="1"/>
</dbReference>
<keyword evidence="4" id="KW-0677">Repeat</keyword>
<dbReference type="STRING" id="1458985.BJP34_00465"/>
<comment type="cofactor">
    <cofactor evidence="1">
        <name>Ca(2+)</name>
        <dbReference type="ChEBI" id="CHEBI:29108"/>
    </cofactor>
</comment>
<keyword evidence="3" id="KW-0964">Secreted</keyword>
<dbReference type="PROSITE" id="PS50041">
    <property type="entry name" value="C_TYPE_LECTIN_2"/>
    <property type="match status" value="1"/>
</dbReference>
<dbReference type="Proteomes" id="UP000177870">
    <property type="component" value="Chromosome"/>
</dbReference>
<evidence type="ECO:0000256" key="2">
    <source>
        <dbReference type="ARBA" id="ARBA00004613"/>
    </source>
</evidence>
<organism evidence="6 7">
    <name type="scientific">Moorena producens PAL-8-15-08-1</name>
    <dbReference type="NCBI Taxonomy" id="1458985"/>
    <lineage>
        <taxon>Bacteria</taxon>
        <taxon>Bacillati</taxon>
        <taxon>Cyanobacteriota</taxon>
        <taxon>Cyanophyceae</taxon>
        <taxon>Coleofasciculales</taxon>
        <taxon>Coleofasciculaceae</taxon>
        <taxon>Moorena</taxon>
    </lineage>
</organism>
<dbReference type="InterPro" id="IPR001343">
    <property type="entry name" value="Hemolysn_Ca-bd"/>
</dbReference>